<dbReference type="InterPro" id="IPR050397">
    <property type="entry name" value="Env_Response_Regulators"/>
</dbReference>
<feature type="domain" description="Cyclic nucleotide-binding" evidence="4">
    <location>
        <begin position="1"/>
        <end position="67"/>
    </location>
</feature>
<organism evidence="6 7">
    <name type="scientific">Streptomyces paromomycinus</name>
    <name type="common">Streptomyces rimosus subsp. paromomycinus</name>
    <dbReference type="NCBI Taxonomy" id="92743"/>
    <lineage>
        <taxon>Bacteria</taxon>
        <taxon>Bacillati</taxon>
        <taxon>Actinomycetota</taxon>
        <taxon>Actinomycetes</taxon>
        <taxon>Kitasatosporales</taxon>
        <taxon>Streptomycetaceae</taxon>
        <taxon>Streptomyces</taxon>
    </lineage>
</organism>
<sequence>MLLLTRGVVKVESHSEGGYAMLLAVRVAGDLVGEMAAFEGRPRSGSVVACGDVSARVIQMEALTAYLTRHPDAMVAVLGMLSARLRWANRRRLDFRAYHASVRLARVLVETAQTYGHAPQSAPRHWLLGVTLTQAELASLAALGLATTEKALADLAKRGLVERGYREIIISDISRLRAFARLSSENPY</sequence>
<dbReference type="InterPro" id="IPR018490">
    <property type="entry name" value="cNMP-bd_dom_sf"/>
</dbReference>
<evidence type="ECO:0000256" key="1">
    <source>
        <dbReference type="ARBA" id="ARBA00023015"/>
    </source>
</evidence>
<keyword evidence="7" id="KW-1185">Reference proteome</keyword>
<name>A0A401WD88_STREY</name>
<dbReference type="PANTHER" id="PTHR24567">
    <property type="entry name" value="CRP FAMILY TRANSCRIPTIONAL REGULATORY PROTEIN"/>
    <property type="match status" value="1"/>
</dbReference>
<evidence type="ECO:0000259" key="5">
    <source>
        <dbReference type="PROSITE" id="PS51063"/>
    </source>
</evidence>
<dbReference type="GO" id="GO:0003677">
    <property type="term" value="F:DNA binding"/>
    <property type="evidence" value="ECO:0007669"/>
    <property type="project" value="UniProtKB-KW"/>
</dbReference>
<keyword evidence="3" id="KW-0804">Transcription</keyword>
<dbReference type="SUPFAM" id="SSF51206">
    <property type="entry name" value="cAMP-binding domain-like"/>
    <property type="match status" value="1"/>
</dbReference>
<keyword evidence="2" id="KW-0238">DNA-binding</keyword>
<dbReference type="Pfam" id="PF00027">
    <property type="entry name" value="cNMP_binding"/>
    <property type="match status" value="1"/>
</dbReference>
<proteinExistence type="predicted"/>
<reference evidence="6 7" key="1">
    <citation type="submission" date="2018-11" db="EMBL/GenBank/DDBJ databases">
        <title>Whole genome sequence of Streptomyces paromomycinus NBRC 15454(T).</title>
        <authorList>
            <person name="Komaki H."/>
            <person name="Tamura T."/>
        </authorList>
    </citation>
    <scope>NUCLEOTIDE SEQUENCE [LARGE SCALE GENOMIC DNA]</scope>
    <source>
        <strain evidence="6 7">NBRC 15454</strain>
    </source>
</reference>
<dbReference type="InterPro" id="IPR000595">
    <property type="entry name" value="cNMP-bd_dom"/>
</dbReference>
<dbReference type="InterPro" id="IPR014710">
    <property type="entry name" value="RmlC-like_jellyroll"/>
</dbReference>
<dbReference type="InterPro" id="IPR036390">
    <property type="entry name" value="WH_DNA-bd_sf"/>
</dbReference>
<evidence type="ECO:0000259" key="4">
    <source>
        <dbReference type="PROSITE" id="PS50042"/>
    </source>
</evidence>
<dbReference type="PROSITE" id="PS50042">
    <property type="entry name" value="CNMP_BINDING_3"/>
    <property type="match status" value="1"/>
</dbReference>
<evidence type="ECO:0000256" key="3">
    <source>
        <dbReference type="ARBA" id="ARBA00023163"/>
    </source>
</evidence>
<evidence type="ECO:0000256" key="2">
    <source>
        <dbReference type="ARBA" id="ARBA00023125"/>
    </source>
</evidence>
<evidence type="ECO:0000313" key="6">
    <source>
        <dbReference type="EMBL" id="GCD47239.1"/>
    </source>
</evidence>
<dbReference type="GO" id="GO:0005829">
    <property type="term" value="C:cytosol"/>
    <property type="evidence" value="ECO:0007669"/>
    <property type="project" value="TreeGrafter"/>
</dbReference>
<dbReference type="PANTHER" id="PTHR24567:SF74">
    <property type="entry name" value="HTH-TYPE TRANSCRIPTIONAL REGULATOR ARCR"/>
    <property type="match status" value="1"/>
</dbReference>
<feature type="domain" description="HTH crp-type" evidence="5">
    <location>
        <begin position="98"/>
        <end position="174"/>
    </location>
</feature>
<dbReference type="AlphaFoldDB" id="A0A401WD88"/>
<dbReference type="EMBL" id="BHZD01000001">
    <property type="protein sequence ID" value="GCD47239.1"/>
    <property type="molecule type" value="Genomic_DNA"/>
</dbReference>
<dbReference type="Proteomes" id="UP000286746">
    <property type="component" value="Unassembled WGS sequence"/>
</dbReference>
<dbReference type="PROSITE" id="PS51063">
    <property type="entry name" value="HTH_CRP_2"/>
    <property type="match status" value="1"/>
</dbReference>
<evidence type="ECO:0000313" key="7">
    <source>
        <dbReference type="Proteomes" id="UP000286746"/>
    </source>
</evidence>
<dbReference type="Gene3D" id="1.10.10.10">
    <property type="entry name" value="Winged helix-like DNA-binding domain superfamily/Winged helix DNA-binding domain"/>
    <property type="match status" value="1"/>
</dbReference>
<dbReference type="Gene3D" id="2.60.120.10">
    <property type="entry name" value="Jelly Rolls"/>
    <property type="match status" value="1"/>
</dbReference>
<comment type="caution">
    <text evidence="6">The sequence shown here is derived from an EMBL/GenBank/DDBJ whole genome shotgun (WGS) entry which is preliminary data.</text>
</comment>
<dbReference type="CDD" id="cd00038">
    <property type="entry name" value="CAP_ED"/>
    <property type="match status" value="1"/>
</dbReference>
<accession>A0A401WD88</accession>
<dbReference type="GO" id="GO:0003700">
    <property type="term" value="F:DNA-binding transcription factor activity"/>
    <property type="evidence" value="ECO:0007669"/>
    <property type="project" value="TreeGrafter"/>
</dbReference>
<gene>
    <name evidence="6" type="ORF">GKJPGBOP_07005</name>
</gene>
<dbReference type="InterPro" id="IPR012318">
    <property type="entry name" value="HTH_CRP"/>
</dbReference>
<dbReference type="InterPro" id="IPR036388">
    <property type="entry name" value="WH-like_DNA-bd_sf"/>
</dbReference>
<dbReference type="Pfam" id="PF13545">
    <property type="entry name" value="HTH_Crp_2"/>
    <property type="match status" value="1"/>
</dbReference>
<keyword evidence="1" id="KW-0805">Transcription regulation</keyword>
<protein>
    <submittedName>
        <fullName evidence="6">Crp/Fnr family transcriptional regulator</fullName>
    </submittedName>
</protein>
<dbReference type="SUPFAM" id="SSF46785">
    <property type="entry name" value="Winged helix' DNA-binding domain"/>
    <property type="match status" value="1"/>
</dbReference>